<keyword evidence="2" id="KW-0732">Signal</keyword>
<evidence type="ECO:0000259" key="5">
    <source>
        <dbReference type="Pfam" id="PF08386"/>
    </source>
</evidence>
<dbReference type="Pfam" id="PF00561">
    <property type="entry name" value="Abhydrolase_1"/>
    <property type="match status" value="1"/>
</dbReference>
<proteinExistence type="inferred from homology"/>
<dbReference type="GO" id="GO:0006508">
    <property type="term" value="P:proteolysis"/>
    <property type="evidence" value="ECO:0007669"/>
    <property type="project" value="InterPro"/>
</dbReference>
<dbReference type="InterPro" id="IPR002410">
    <property type="entry name" value="Peptidase_S33"/>
</dbReference>
<organism evidence="6 7">
    <name type="scientific">Aequoribacter fuscus</name>
    <dbReference type="NCBI Taxonomy" id="2518989"/>
    <lineage>
        <taxon>Bacteria</taxon>
        <taxon>Pseudomonadati</taxon>
        <taxon>Pseudomonadota</taxon>
        <taxon>Gammaproteobacteria</taxon>
        <taxon>Cellvibrionales</taxon>
        <taxon>Halieaceae</taxon>
        <taxon>Aequoribacter</taxon>
    </lineage>
</organism>
<dbReference type="SUPFAM" id="SSF53474">
    <property type="entry name" value="alpha/beta-Hydrolases"/>
    <property type="match status" value="1"/>
</dbReference>
<accession>F3L3V4</accession>
<comment type="caution">
    <text evidence="6">The sequence shown here is derived from an EMBL/GenBank/DDBJ whole genome shotgun (WGS) entry which is preliminary data.</text>
</comment>
<evidence type="ECO:0000313" key="7">
    <source>
        <dbReference type="Proteomes" id="UP000005615"/>
    </source>
</evidence>
<dbReference type="InterPro" id="IPR013595">
    <property type="entry name" value="Pept_S33_TAP-like_C"/>
</dbReference>
<dbReference type="eggNOG" id="COG0596">
    <property type="taxonomic scope" value="Bacteria"/>
</dbReference>
<feature type="domain" description="AB hydrolase-1" evidence="4">
    <location>
        <begin position="48"/>
        <end position="190"/>
    </location>
</feature>
<comment type="similarity">
    <text evidence="1">Belongs to the peptidase S33 family.</text>
</comment>
<dbReference type="InterPro" id="IPR029058">
    <property type="entry name" value="AB_hydrolase_fold"/>
</dbReference>
<keyword evidence="3" id="KW-0378">Hydrolase</keyword>
<reference evidence="6 7" key="1">
    <citation type="journal article" date="2011" name="J. Bacteriol.">
        <title>Genome sequence of strain IMCC3088, a proteorhodopsin-containing marine bacterium belonging to the OM60/NOR5 clade.</title>
        <authorList>
            <person name="Jang Y."/>
            <person name="Oh H.M."/>
            <person name="Kang I."/>
            <person name="Lee K."/>
            <person name="Yang S.J."/>
            <person name="Cho J.C."/>
        </authorList>
    </citation>
    <scope>NUCLEOTIDE SEQUENCE [LARGE SCALE GENOMIC DNA]</scope>
    <source>
        <strain evidence="6 7">IMCC3088</strain>
    </source>
</reference>
<feature type="domain" description="Peptidase S33 tripeptidyl aminopeptidase-like C-terminal" evidence="5">
    <location>
        <begin position="348"/>
        <end position="429"/>
    </location>
</feature>
<name>F3L3V4_9GAMM</name>
<dbReference type="Gene3D" id="3.40.50.1820">
    <property type="entry name" value="alpha/beta hydrolase"/>
    <property type="match status" value="1"/>
</dbReference>
<evidence type="ECO:0000256" key="1">
    <source>
        <dbReference type="ARBA" id="ARBA00010088"/>
    </source>
</evidence>
<dbReference type="EMBL" id="AEIG01000067">
    <property type="protein sequence ID" value="EGG29003.1"/>
    <property type="molecule type" value="Genomic_DNA"/>
</dbReference>
<evidence type="ECO:0000256" key="2">
    <source>
        <dbReference type="ARBA" id="ARBA00022729"/>
    </source>
</evidence>
<dbReference type="GO" id="GO:0008233">
    <property type="term" value="F:peptidase activity"/>
    <property type="evidence" value="ECO:0007669"/>
    <property type="project" value="InterPro"/>
</dbReference>
<dbReference type="PRINTS" id="PR00793">
    <property type="entry name" value="PROAMNOPTASE"/>
</dbReference>
<dbReference type="InterPro" id="IPR051601">
    <property type="entry name" value="Serine_prot/Carboxylest_S33"/>
</dbReference>
<gene>
    <name evidence="6" type="ORF">IMCC3088_2296</name>
</gene>
<sequence>MAEGERSVYPAWCATLTVPENHDKPEGSTVDLALTWIPPRGDSADSMPLVFLAGGPGQGARASFPSIRSGLSRVGEFAPILLMDQRGTGESQALDCPFSEEDVGALDANDRELAQRLARDCIERHAGRALAHYTTDDAATDLELVRQVLGLSALNVAGVSYGTRLAQRYAALYPDQTRSLVLDSPVPSNLVLLSEHGRNLDAAISARLSACNENPECYAKLGDTRLVLDELLTQLGQAPIETRYRHPRTGEYRTTSVDQNHLISVFRMLSYQPSTAVMLPTLVANAKRDGFADILALNHIVVESMQEAISHGLQLSVICSESIPFLTEQDRDAEADTLLGAQLIEFSRSQCEVWPQKPVTDDFHSLAAHDIPTLVVTGELDPVTPPRYGDVIAAGLQNAQHISVKGEGHSVLNVGCLPRLVADFVETLAFQETECIDNRQSLPVFTGVYGWEP</sequence>
<dbReference type="PANTHER" id="PTHR43248:SF29">
    <property type="entry name" value="TRIPEPTIDYL AMINOPEPTIDASE"/>
    <property type="match status" value="1"/>
</dbReference>
<dbReference type="AlphaFoldDB" id="F3L3V4"/>
<keyword evidence="7" id="KW-1185">Reference proteome</keyword>
<dbReference type="PANTHER" id="PTHR43248">
    <property type="entry name" value="2-SUCCINYL-6-HYDROXY-2,4-CYCLOHEXADIENE-1-CARBOXYLATE SYNTHASE"/>
    <property type="match status" value="1"/>
</dbReference>
<dbReference type="InterPro" id="IPR000073">
    <property type="entry name" value="AB_hydrolase_1"/>
</dbReference>
<dbReference type="STRING" id="2518989.IMCC3088_2296"/>
<evidence type="ECO:0000313" key="6">
    <source>
        <dbReference type="EMBL" id="EGG29003.1"/>
    </source>
</evidence>
<evidence type="ECO:0000256" key="3">
    <source>
        <dbReference type="ARBA" id="ARBA00022801"/>
    </source>
</evidence>
<dbReference type="Proteomes" id="UP000005615">
    <property type="component" value="Unassembled WGS sequence"/>
</dbReference>
<evidence type="ECO:0000259" key="4">
    <source>
        <dbReference type="Pfam" id="PF00561"/>
    </source>
</evidence>
<protein>
    <submittedName>
        <fullName evidence="6">Secreted peptidase</fullName>
    </submittedName>
</protein>
<dbReference type="Pfam" id="PF08386">
    <property type="entry name" value="Abhydrolase_4"/>
    <property type="match status" value="1"/>
</dbReference>